<evidence type="ECO:0000313" key="5">
    <source>
        <dbReference type="Proteomes" id="UP000199437"/>
    </source>
</evidence>
<dbReference type="STRING" id="1267423.SAMN05216290_0696"/>
<dbReference type="PANTHER" id="PTHR44943">
    <property type="entry name" value="CELLULOSE SYNTHASE OPERON PROTEIN C"/>
    <property type="match status" value="1"/>
</dbReference>
<evidence type="ECO:0000256" key="3">
    <source>
        <dbReference type="SAM" id="SignalP"/>
    </source>
</evidence>
<dbReference type="Pfam" id="PF13432">
    <property type="entry name" value="TPR_16"/>
    <property type="match status" value="2"/>
</dbReference>
<keyword evidence="2" id="KW-0802">TPR repeat</keyword>
<keyword evidence="5" id="KW-1185">Reference proteome</keyword>
<dbReference type="Proteomes" id="UP000199437">
    <property type="component" value="Unassembled WGS sequence"/>
</dbReference>
<dbReference type="Gene3D" id="1.25.40.10">
    <property type="entry name" value="Tetratricopeptide repeat domain"/>
    <property type="match status" value="2"/>
</dbReference>
<sequence length="398" mass="45509">MGYLNKSLRLLLFIFFCFSAESVSAQDLISIANTFLNDKNYVEAKDAIDEAFEAPDAAQNPRAWYTKARVYHEILKSNNAELKATKANHTAFVAAVVEAYTKTVELTPETNNLHVLANNQLELMWADAINKGVSSFQEGKFDKAYTSFQTAQVSKPADTTAYIYAGLSAQNAGLYDEAIATYLALKDFSKLDKSVYNGLILSSQAAEKPLEQQLDFVEDAVYNYPNHVPYIVQQVRLLVNLNRFTEAESILNTAIKRNPNNGQLVLRQADLYDRIFKEAFVNGEPEKSDHYFEMASEKYERYLSAFPNEFTANYNYSVMINERANRVYIRINLMSKDEYDIRGKEVEEVGHEWTRKALPYMEKAKSIKPDDEKVITALKVYYERLSLVDKLKQLNDEH</sequence>
<name>A0A1I0MTQ4_9BACT</name>
<dbReference type="InterPro" id="IPR051685">
    <property type="entry name" value="Ycf3/AcsC/BcsC/TPR_MFPF"/>
</dbReference>
<reference evidence="5" key="1">
    <citation type="submission" date="2016-10" db="EMBL/GenBank/DDBJ databases">
        <authorList>
            <person name="Varghese N."/>
            <person name="Submissions S."/>
        </authorList>
    </citation>
    <scope>NUCLEOTIDE SEQUENCE [LARGE SCALE GENOMIC DNA]</scope>
    <source>
        <strain evidence="5">CGMCC 1.12402</strain>
    </source>
</reference>
<dbReference type="AlphaFoldDB" id="A0A1I0MTQ4"/>
<proteinExistence type="predicted"/>
<evidence type="ECO:0000313" key="4">
    <source>
        <dbReference type="EMBL" id="SEV92127.1"/>
    </source>
</evidence>
<dbReference type="InterPro" id="IPR011990">
    <property type="entry name" value="TPR-like_helical_dom_sf"/>
</dbReference>
<keyword evidence="3" id="KW-0732">Signal</keyword>
<protein>
    <submittedName>
        <fullName evidence="4">Tetratricopeptide repeat-containing protein</fullName>
    </submittedName>
</protein>
<gene>
    <name evidence="4" type="ORF">SAMN05216290_0696</name>
</gene>
<dbReference type="EMBL" id="FOIR01000001">
    <property type="protein sequence ID" value="SEV92127.1"/>
    <property type="molecule type" value="Genomic_DNA"/>
</dbReference>
<dbReference type="PANTHER" id="PTHR44943:SF8">
    <property type="entry name" value="TPR REPEAT-CONTAINING PROTEIN MJ0263"/>
    <property type="match status" value="1"/>
</dbReference>
<accession>A0A1I0MTQ4</accession>
<feature type="signal peptide" evidence="3">
    <location>
        <begin position="1"/>
        <end position="25"/>
    </location>
</feature>
<evidence type="ECO:0000256" key="2">
    <source>
        <dbReference type="ARBA" id="ARBA00022803"/>
    </source>
</evidence>
<keyword evidence="1" id="KW-0677">Repeat</keyword>
<organism evidence="4 5">
    <name type="scientific">Roseivirga pacifica</name>
    <dbReference type="NCBI Taxonomy" id="1267423"/>
    <lineage>
        <taxon>Bacteria</taxon>
        <taxon>Pseudomonadati</taxon>
        <taxon>Bacteroidota</taxon>
        <taxon>Cytophagia</taxon>
        <taxon>Cytophagales</taxon>
        <taxon>Roseivirgaceae</taxon>
        <taxon>Roseivirga</taxon>
    </lineage>
</organism>
<evidence type="ECO:0000256" key="1">
    <source>
        <dbReference type="ARBA" id="ARBA00022737"/>
    </source>
</evidence>
<feature type="chain" id="PRO_5011657968" evidence="3">
    <location>
        <begin position="26"/>
        <end position="398"/>
    </location>
</feature>
<dbReference type="SUPFAM" id="SSF48452">
    <property type="entry name" value="TPR-like"/>
    <property type="match status" value="1"/>
</dbReference>